<dbReference type="FunFam" id="3.40.50.12780:FF:000013">
    <property type="entry name" value="Long-chain-fatty-acid--AMP ligase FadD32"/>
    <property type="match status" value="1"/>
</dbReference>
<evidence type="ECO:0000256" key="3">
    <source>
        <dbReference type="ARBA" id="ARBA00022832"/>
    </source>
</evidence>
<reference evidence="8" key="1">
    <citation type="journal article" date="2014" name="Int. J. Syst. Evol. Microbiol.">
        <title>Complete genome sequence of Corynebacterium casei LMG S-19264T (=DSM 44701T), isolated from a smear-ripened cheese.</title>
        <authorList>
            <consortium name="US DOE Joint Genome Institute (JGI-PGF)"/>
            <person name="Walter F."/>
            <person name="Albersmeier A."/>
            <person name="Kalinowski J."/>
            <person name="Ruckert C."/>
        </authorList>
    </citation>
    <scope>NUCLEOTIDE SEQUENCE</scope>
    <source>
        <strain evidence="8">VKM Ac-1321</strain>
    </source>
</reference>
<gene>
    <name evidence="8" type="ORF">GCM10017581_101490</name>
</gene>
<keyword evidence="4" id="KW-0443">Lipid metabolism</keyword>
<dbReference type="InterPro" id="IPR000873">
    <property type="entry name" value="AMP-dep_synth/lig_dom"/>
</dbReference>
<dbReference type="GO" id="GO:0071766">
    <property type="term" value="P:Actinobacterium-type cell wall biogenesis"/>
    <property type="evidence" value="ECO:0007669"/>
    <property type="project" value="UniProtKB-ARBA"/>
</dbReference>
<evidence type="ECO:0000256" key="2">
    <source>
        <dbReference type="ARBA" id="ARBA00022598"/>
    </source>
</evidence>
<keyword evidence="9" id="KW-1185">Reference proteome</keyword>
<dbReference type="GO" id="GO:0006633">
    <property type="term" value="P:fatty acid biosynthetic process"/>
    <property type="evidence" value="ECO:0007669"/>
    <property type="project" value="TreeGrafter"/>
</dbReference>
<protein>
    <recommendedName>
        <fullName evidence="10">Acyl-CoA synthetase (AMP-forming)/AMP-acid ligase II</fullName>
    </recommendedName>
</protein>
<evidence type="ECO:0000259" key="6">
    <source>
        <dbReference type="Pfam" id="PF00501"/>
    </source>
</evidence>
<evidence type="ECO:0000313" key="8">
    <source>
        <dbReference type="EMBL" id="GLL08388.1"/>
    </source>
</evidence>
<dbReference type="Gene3D" id="3.30.300.30">
    <property type="match status" value="1"/>
</dbReference>
<dbReference type="GO" id="GO:0005886">
    <property type="term" value="C:plasma membrane"/>
    <property type="evidence" value="ECO:0007669"/>
    <property type="project" value="TreeGrafter"/>
</dbReference>
<name>A0A9W6KW38_9ACTN</name>
<sequence length="560" mass="58673">MRHWAAVRPDAPACTALDSHGAELATLRYAELDARVRDTAVVLQQTTNPGDRAILMLPNGVDFVVAFFACAYAGLIAVPAPSPEGIHGGRRTLGRLAGIVKDADPVLLLTTAELADAPLAGELGGVEPVVVADVPAGLGELFRDPGVGAEATALLQYTSGSTNAPKGVVLSHGNVLANLSAIAVQTGAHRCTADEFVVVSWLPTFHDMGLAQILGALYNGGRVVLMPPMALLMRPFVWLEAVSRYRARVSSAPNFAFDLCADRVTAEQRAQLDLGSWGYALNGAEPVRYDTVARFTEAFAEAGFPAGGVRPCYGLAESVVYVTGARDPGDPPYLDIDAEALEQRDEIVPAAPGGPARRITACGRIPANVELTIADPATGAPAAAGQCGEIRVGGPSVSAGYWSQPEATAARFDGAVLRTGDIGFVHDGQLYVLGRRDDLIIIDGRNHYPTDVEATVAAAHPAIATHLVAAFLYGDRPQLGIVAETARAVKVTRDAPAEGSGAVGYADIVSAVRRAVAEEHQLHAGTVILLRPGALPRTTSGKVQRRRSRDLLPDGGPRAW</sequence>
<keyword evidence="3" id="KW-0276">Fatty acid metabolism</keyword>
<evidence type="ECO:0000313" key="9">
    <source>
        <dbReference type="Proteomes" id="UP001143480"/>
    </source>
</evidence>
<dbReference type="Gene3D" id="3.40.50.12780">
    <property type="entry name" value="N-terminal domain of ligase-like"/>
    <property type="match status" value="1"/>
</dbReference>
<dbReference type="InterPro" id="IPR040097">
    <property type="entry name" value="FAAL/FAAC"/>
</dbReference>
<reference evidence="8" key="2">
    <citation type="submission" date="2023-01" db="EMBL/GenBank/DDBJ databases">
        <authorList>
            <person name="Sun Q."/>
            <person name="Evtushenko L."/>
        </authorList>
    </citation>
    <scope>NUCLEOTIDE SEQUENCE</scope>
    <source>
        <strain evidence="8">VKM Ac-1321</strain>
    </source>
</reference>
<dbReference type="PANTHER" id="PTHR22754">
    <property type="entry name" value="DISCO-INTERACTING PROTEIN 2 DIP2 -RELATED"/>
    <property type="match status" value="1"/>
</dbReference>
<dbReference type="EMBL" id="BSFP01000143">
    <property type="protein sequence ID" value="GLL08388.1"/>
    <property type="molecule type" value="Genomic_DNA"/>
</dbReference>
<dbReference type="GO" id="GO:0070566">
    <property type="term" value="F:adenylyltransferase activity"/>
    <property type="evidence" value="ECO:0007669"/>
    <property type="project" value="TreeGrafter"/>
</dbReference>
<dbReference type="InterPro" id="IPR025110">
    <property type="entry name" value="AMP-bd_C"/>
</dbReference>
<dbReference type="SUPFAM" id="SSF56801">
    <property type="entry name" value="Acetyl-CoA synthetase-like"/>
    <property type="match status" value="1"/>
</dbReference>
<keyword evidence="2" id="KW-0436">Ligase</keyword>
<evidence type="ECO:0000259" key="7">
    <source>
        <dbReference type="Pfam" id="PF23024"/>
    </source>
</evidence>
<organism evidence="8 9">
    <name type="scientific">Dactylosporangium matsuzakiense</name>
    <dbReference type="NCBI Taxonomy" id="53360"/>
    <lineage>
        <taxon>Bacteria</taxon>
        <taxon>Bacillati</taxon>
        <taxon>Actinomycetota</taxon>
        <taxon>Actinomycetes</taxon>
        <taxon>Micromonosporales</taxon>
        <taxon>Micromonosporaceae</taxon>
        <taxon>Dactylosporangium</taxon>
    </lineage>
</organism>
<dbReference type="PANTHER" id="PTHR22754:SF32">
    <property type="entry name" value="DISCO-INTERACTING PROTEIN 2"/>
    <property type="match status" value="1"/>
</dbReference>
<comment type="caution">
    <text evidence="8">The sequence shown here is derived from an EMBL/GenBank/DDBJ whole genome shotgun (WGS) entry which is preliminary data.</text>
</comment>
<feature type="domain" description="AMP-binding enzyme C-terminal" evidence="7">
    <location>
        <begin position="438"/>
        <end position="547"/>
    </location>
</feature>
<evidence type="ECO:0008006" key="10">
    <source>
        <dbReference type="Google" id="ProtNLM"/>
    </source>
</evidence>
<evidence type="ECO:0000256" key="5">
    <source>
        <dbReference type="SAM" id="MobiDB-lite"/>
    </source>
</evidence>
<evidence type="ECO:0000256" key="4">
    <source>
        <dbReference type="ARBA" id="ARBA00023098"/>
    </source>
</evidence>
<feature type="region of interest" description="Disordered" evidence="5">
    <location>
        <begin position="538"/>
        <end position="560"/>
    </location>
</feature>
<evidence type="ECO:0000256" key="1">
    <source>
        <dbReference type="ARBA" id="ARBA00006432"/>
    </source>
</evidence>
<accession>A0A9W6KW38</accession>
<dbReference type="AlphaFoldDB" id="A0A9W6KW38"/>
<proteinExistence type="inferred from homology"/>
<feature type="domain" description="AMP-dependent synthetase/ligase" evidence="6">
    <location>
        <begin position="2"/>
        <end position="402"/>
    </location>
</feature>
<dbReference type="CDD" id="cd05931">
    <property type="entry name" value="FAAL"/>
    <property type="match status" value="1"/>
</dbReference>
<dbReference type="InterPro" id="IPR045851">
    <property type="entry name" value="AMP-bd_C_sf"/>
</dbReference>
<dbReference type="Pfam" id="PF00501">
    <property type="entry name" value="AMP-binding"/>
    <property type="match status" value="1"/>
</dbReference>
<comment type="similarity">
    <text evidence="1">Belongs to the ATP-dependent AMP-binding enzyme family.</text>
</comment>
<dbReference type="Pfam" id="PF23024">
    <property type="entry name" value="AMP-dom_DIP2-like"/>
    <property type="match status" value="1"/>
</dbReference>
<dbReference type="Proteomes" id="UP001143480">
    <property type="component" value="Unassembled WGS sequence"/>
</dbReference>
<dbReference type="InterPro" id="IPR042099">
    <property type="entry name" value="ANL_N_sf"/>
</dbReference>
<dbReference type="GO" id="GO:0016874">
    <property type="term" value="F:ligase activity"/>
    <property type="evidence" value="ECO:0007669"/>
    <property type="project" value="UniProtKB-KW"/>
</dbReference>